<evidence type="ECO:0000313" key="2">
    <source>
        <dbReference type="Proteomes" id="UP000789508"/>
    </source>
</evidence>
<keyword evidence="2" id="KW-1185">Reference proteome</keyword>
<protein>
    <submittedName>
        <fullName evidence="1">5998_t:CDS:1</fullName>
    </submittedName>
</protein>
<dbReference type="Proteomes" id="UP000789508">
    <property type="component" value="Unassembled WGS sequence"/>
</dbReference>
<evidence type="ECO:0000313" key="1">
    <source>
        <dbReference type="EMBL" id="CAG8519510.1"/>
    </source>
</evidence>
<name>A0A9N9F9Z2_9GLOM</name>
<dbReference type="EMBL" id="CAJVPS010001001">
    <property type="protein sequence ID" value="CAG8519510.1"/>
    <property type="molecule type" value="Genomic_DNA"/>
</dbReference>
<dbReference type="OrthoDB" id="2324565at2759"/>
<sequence length="551" mass="63698">MSSLLPPETLCEIFKYFSHDNPTLFKCLLVDRTFCKFTIPYLWSQPFKRQLNDQKSESSLVETIILSLNDNRRKSVLNLLFSSRTTNSKATTLSSSREPLFKYCQFITELDTWYITLTVAKWHSRISTRSGRYLSSHIQDPHVMKIIDQLCRGLISSSSNLASLLLNSPKSAPISLNFLRTKDLLFSSNFDGIKKIKDHDYIPSKFFPFGIQNNSLKNLSSIDLEFRRQVTCADLIKQFLQLIQQQTQLQTLIIRNYRIIFAKQSLYDALYDQRGSLTRLEFHQCDFNTIFEIEKFQNFKRLNALVIYNCKNLPSSQYDTQQNVDEASLYSGLKVEKFFLSSRNTSNHPTRSHLLPFFELVSICHLQEIVLPKSCSIREYEILLLCASNLVKLSIQTDLIRENSAFQLISNCRFLKSLSLYHSSYSDKKISDEFLLKIKRTLSSISLLTSINLGFKLSGFQLETLLSDSQLPYLHKIGLPDTPDARKKIINLITTVARYARANNRCLQLGIRTDRFKKEIMNCVTKSGNLIEIVDSLSWFDNYGENNEAEF</sequence>
<reference evidence="1" key="1">
    <citation type="submission" date="2021-06" db="EMBL/GenBank/DDBJ databases">
        <authorList>
            <person name="Kallberg Y."/>
            <person name="Tangrot J."/>
            <person name="Rosling A."/>
        </authorList>
    </citation>
    <scope>NUCLEOTIDE SEQUENCE</scope>
    <source>
        <strain evidence="1">FL130A</strain>
    </source>
</reference>
<comment type="caution">
    <text evidence="1">The sequence shown here is derived from an EMBL/GenBank/DDBJ whole genome shotgun (WGS) entry which is preliminary data.</text>
</comment>
<gene>
    <name evidence="1" type="ORF">ALEPTO_LOCUS4391</name>
</gene>
<organism evidence="1 2">
    <name type="scientific">Ambispora leptoticha</name>
    <dbReference type="NCBI Taxonomy" id="144679"/>
    <lineage>
        <taxon>Eukaryota</taxon>
        <taxon>Fungi</taxon>
        <taxon>Fungi incertae sedis</taxon>
        <taxon>Mucoromycota</taxon>
        <taxon>Glomeromycotina</taxon>
        <taxon>Glomeromycetes</taxon>
        <taxon>Archaeosporales</taxon>
        <taxon>Ambisporaceae</taxon>
        <taxon>Ambispora</taxon>
    </lineage>
</organism>
<proteinExistence type="predicted"/>
<dbReference type="AlphaFoldDB" id="A0A9N9F9Z2"/>
<accession>A0A9N9F9Z2</accession>